<sequence>MIRRRAAQVVIRSAGRSHGLRLASVSQAHFSSSSHLYRVSFQSRRSIYCTPLLQQTTDTATKAESGSITPIKRYDELVEKGLLNEDSHQRQVVQRLEDLHNELKTYKQKLQPEPETAKPGGFFSKFFGHNKPKDDNVGKLEIPKEVPKGLYLYGDVGTGKSMLMDLFYDTLPENIQSKRRIHFHQFMIDAHKRMHAFKSLHHKPSGMVMSAASAAVMAAAAASGSGKSGSVSEEIDPIPFVARQFAEEASVLCFDEFQVTDIADAMILRRLFEHMLWHGVVCVATSNRHPDELYKNGIQRSSFVPCIELMKEQLGIVNLDSGTDYRKIPRSLTKVYFSPLSPENKAEMNKLWDAMTSDPNDQPVSNRTITIWGRQLVIPLSSKRCARFTFNELCGKPKSAADYIEICRTFPTIFIDEIPKMNIHQRDLARRFITFIDAAYESKTRIFASSEVELLKVFSGDSEQGPTKDQMRALMDDLGLTMDQLGGMPMATGEEEVFAFARVLSRLSEMSSKQYAELSAGFEAPPEY</sequence>
<dbReference type="GO" id="GO:0005739">
    <property type="term" value="C:mitochondrion"/>
    <property type="evidence" value="ECO:0007669"/>
    <property type="project" value="TreeGrafter"/>
</dbReference>
<dbReference type="GeneID" id="37024837"/>
<gene>
    <name evidence="4" type="ORF">FA14DRAFT_91238</name>
</gene>
<dbReference type="STRING" id="1280837.A0A316V3L8"/>
<dbReference type="AlphaFoldDB" id="A0A316V3L8"/>
<evidence type="ECO:0000256" key="2">
    <source>
        <dbReference type="ARBA" id="ARBA00022741"/>
    </source>
</evidence>
<reference evidence="4 5" key="1">
    <citation type="journal article" date="2018" name="Mol. Biol. Evol.">
        <title>Broad Genomic Sampling Reveals a Smut Pathogenic Ancestry of the Fungal Clade Ustilaginomycotina.</title>
        <authorList>
            <person name="Kijpornyongpan T."/>
            <person name="Mondo S.J."/>
            <person name="Barry K."/>
            <person name="Sandor L."/>
            <person name="Lee J."/>
            <person name="Lipzen A."/>
            <person name="Pangilinan J."/>
            <person name="LaButti K."/>
            <person name="Hainaut M."/>
            <person name="Henrissat B."/>
            <person name="Grigoriev I.V."/>
            <person name="Spatafora J.W."/>
            <person name="Aime M.C."/>
        </authorList>
    </citation>
    <scope>NUCLEOTIDE SEQUENCE [LARGE SCALE GENOMIC DNA]</scope>
    <source>
        <strain evidence="4 5">MCA 3882</strain>
    </source>
</reference>
<name>A0A316V3L8_9BASI</name>
<dbReference type="OrthoDB" id="548867at2759"/>
<dbReference type="PANTHER" id="PTHR12169:SF6">
    <property type="entry name" value="AFG1-LIKE ATPASE"/>
    <property type="match status" value="1"/>
</dbReference>
<dbReference type="FunCoup" id="A0A316V3L8">
    <property type="interactions" value="393"/>
</dbReference>
<protein>
    <submittedName>
        <fullName evidence="4">AFG1-like ATPase</fullName>
    </submittedName>
</protein>
<dbReference type="GO" id="GO:0016887">
    <property type="term" value="F:ATP hydrolysis activity"/>
    <property type="evidence" value="ECO:0007669"/>
    <property type="project" value="InterPro"/>
</dbReference>
<accession>A0A316V3L8</accession>
<dbReference type="RefSeq" id="XP_025351890.1">
    <property type="nucleotide sequence ID" value="XM_025503056.1"/>
</dbReference>
<evidence type="ECO:0000313" key="5">
    <source>
        <dbReference type="Proteomes" id="UP000245771"/>
    </source>
</evidence>
<dbReference type="NCBIfam" id="NF040713">
    <property type="entry name" value="ZapE"/>
    <property type="match status" value="1"/>
</dbReference>
<comment type="similarity">
    <text evidence="1">Belongs to the AFG1 ATPase family.</text>
</comment>
<organism evidence="4 5">
    <name type="scientific">Meira miltonrushii</name>
    <dbReference type="NCBI Taxonomy" id="1280837"/>
    <lineage>
        <taxon>Eukaryota</taxon>
        <taxon>Fungi</taxon>
        <taxon>Dikarya</taxon>
        <taxon>Basidiomycota</taxon>
        <taxon>Ustilaginomycotina</taxon>
        <taxon>Exobasidiomycetes</taxon>
        <taxon>Exobasidiales</taxon>
        <taxon>Brachybasidiaceae</taxon>
        <taxon>Meira</taxon>
    </lineage>
</organism>
<dbReference type="Proteomes" id="UP000245771">
    <property type="component" value="Unassembled WGS sequence"/>
</dbReference>
<dbReference type="GO" id="GO:0005524">
    <property type="term" value="F:ATP binding"/>
    <property type="evidence" value="ECO:0007669"/>
    <property type="project" value="UniProtKB-KW"/>
</dbReference>
<dbReference type="Gene3D" id="3.40.50.300">
    <property type="entry name" value="P-loop containing nucleotide triphosphate hydrolases"/>
    <property type="match status" value="1"/>
</dbReference>
<dbReference type="InParanoid" id="A0A316V3L8"/>
<dbReference type="EMBL" id="KZ819607">
    <property type="protein sequence ID" value="PWN31588.1"/>
    <property type="molecule type" value="Genomic_DNA"/>
</dbReference>
<dbReference type="Pfam" id="PF03969">
    <property type="entry name" value="AFG1_ATPase"/>
    <property type="match status" value="1"/>
</dbReference>
<evidence type="ECO:0000313" key="4">
    <source>
        <dbReference type="EMBL" id="PWN31588.1"/>
    </source>
</evidence>
<keyword evidence="3" id="KW-0067">ATP-binding</keyword>
<dbReference type="InterPro" id="IPR005654">
    <property type="entry name" value="ATPase_AFG1-like"/>
</dbReference>
<evidence type="ECO:0000256" key="3">
    <source>
        <dbReference type="ARBA" id="ARBA00022840"/>
    </source>
</evidence>
<keyword evidence="2" id="KW-0547">Nucleotide-binding</keyword>
<dbReference type="PANTHER" id="PTHR12169">
    <property type="entry name" value="ATPASE N2B"/>
    <property type="match status" value="1"/>
</dbReference>
<evidence type="ECO:0000256" key="1">
    <source>
        <dbReference type="ARBA" id="ARBA00010322"/>
    </source>
</evidence>
<dbReference type="GO" id="GO:0006515">
    <property type="term" value="P:protein quality control for misfolded or incompletely synthesized proteins"/>
    <property type="evidence" value="ECO:0007669"/>
    <property type="project" value="TreeGrafter"/>
</dbReference>
<dbReference type="SUPFAM" id="SSF52540">
    <property type="entry name" value="P-loop containing nucleoside triphosphate hydrolases"/>
    <property type="match status" value="1"/>
</dbReference>
<dbReference type="InterPro" id="IPR027417">
    <property type="entry name" value="P-loop_NTPase"/>
</dbReference>
<keyword evidence="5" id="KW-1185">Reference proteome</keyword>
<proteinExistence type="inferred from homology"/>